<keyword evidence="1" id="KW-0472">Membrane</keyword>
<keyword evidence="1" id="KW-0812">Transmembrane</keyword>
<dbReference type="EMBL" id="NKYI01000035">
    <property type="protein sequence ID" value="PIK81048.1"/>
    <property type="molecule type" value="Genomic_DNA"/>
</dbReference>
<evidence type="ECO:0000313" key="2">
    <source>
        <dbReference type="EMBL" id="PIK81048.1"/>
    </source>
</evidence>
<keyword evidence="1" id="KW-1133">Transmembrane helix</keyword>
<proteinExistence type="predicted"/>
<protein>
    <submittedName>
        <fullName evidence="2">Uncharacterized protein</fullName>
    </submittedName>
</protein>
<accession>A0A855EWW6</accession>
<name>A0A855EWW6_RAOOR</name>
<dbReference type="PROSITE" id="PS51257">
    <property type="entry name" value="PROKAR_LIPOPROTEIN"/>
    <property type="match status" value="1"/>
</dbReference>
<evidence type="ECO:0000313" key="3">
    <source>
        <dbReference type="Proteomes" id="UP000229713"/>
    </source>
</evidence>
<dbReference type="AlphaFoldDB" id="A0A855EWW6"/>
<reference evidence="2 3" key="1">
    <citation type="submission" date="2017-07" db="EMBL/GenBank/DDBJ databases">
        <title>Raoultella ornithinolytica strain HH3 draft genome.</title>
        <authorList>
            <person name="Duceppe M.-O."/>
            <person name="Huang H."/>
            <person name="Phipps-Todd B."/>
        </authorList>
    </citation>
    <scope>NUCLEOTIDE SEQUENCE [LARGE SCALE GENOMIC DNA]</scope>
    <source>
        <strain evidence="2 3">HH3</strain>
    </source>
</reference>
<sequence>MDGERNFVEKILFIYTVFVYTENVHVVSFGAACITGAIKSWLKRVVPSAP</sequence>
<gene>
    <name evidence="2" type="ORF">CFY86_27310</name>
</gene>
<feature type="transmembrane region" description="Helical" evidence="1">
    <location>
        <begin position="12"/>
        <end position="34"/>
    </location>
</feature>
<dbReference type="Proteomes" id="UP000229713">
    <property type="component" value="Unassembled WGS sequence"/>
</dbReference>
<comment type="caution">
    <text evidence="2">The sequence shown here is derived from an EMBL/GenBank/DDBJ whole genome shotgun (WGS) entry which is preliminary data.</text>
</comment>
<organism evidence="2 3">
    <name type="scientific">Raoultella ornithinolytica</name>
    <name type="common">Klebsiella ornithinolytica</name>
    <dbReference type="NCBI Taxonomy" id="54291"/>
    <lineage>
        <taxon>Bacteria</taxon>
        <taxon>Pseudomonadati</taxon>
        <taxon>Pseudomonadota</taxon>
        <taxon>Gammaproteobacteria</taxon>
        <taxon>Enterobacterales</taxon>
        <taxon>Enterobacteriaceae</taxon>
        <taxon>Klebsiella/Raoultella group</taxon>
        <taxon>Raoultella</taxon>
    </lineage>
</organism>
<evidence type="ECO:0000256" key="1">
    <source>
        <dbReference type="SAM" id="Phobius"/>
    </source>
</evidence>